<dbReference type="OrthoDB" id="5549158at2759"/>
<keyword evidence="3 10" id="KW-0653">Protein transport</keyword>
<evidence type="ECO:0000256" key="6">
    <source>
        <dbReference type="ARBA" id="ARBA00023140"/>
    </source>
</evidence>
<dbReference type="InterPro" id="IPR025655">
    <property type="entry name" value="PEX14"/>
</dbReference>
<keyword evidence="4" id="KW-0811">Translocation</keyword>
<proteinExistence type="inferred from homology"/>
<dbReference type="InterPro" id="IPR036388">
    <property type="entry name" value="WH-like_DNA-bd_sf"/>
</dbReference>
<comment type="subcellular location">
    <subcellularLocation>
        <location evidence="9 10">Peroxisome membrane</location>
    </subcellularLocation>
</comment>
<dbReference type="PANTHER" id="PTHR23058">
    <property type="entry name" value="PEROXISOMAL MEMBRANE PROTEIN PEX14"/>
    <property type="match status" value="1"/>
</dbReference>
<dbReference type="GO" id="GO:0016560">
    <property type="term" value="P:protein import into peroxisome matrix, docking"/>
    <property type="evidence" value="ECO:0007669"/>
    <property type="project" value="UniProtKB-UniRule"/>
</dbReference>
<keyword evidence="15" id="KW-1185">Reference proteome</keyword>
<dbReference type="GO" id="GO:0005102">
    <property type="term" value="F:signaling receptor binding"/>
    <property type="evidence" value="ECO:0007669"/>
    <property type="project" value="TreeGrafter"/>
</dbReference>
<feature type="compositionally biased region" description="Low complexity" evidence="12">
    <location>
        <begin position="57"/>
        <end position="76"/>
    </location>
</feature>
<reference evidence="14" key="1">
    <citation type="submission" date="2016-03" db="EMBL/GenBank/DDBJ databases">
        <title>Draft genome sequence of Rosellinia necatrix.</title>
        <authorList>
            <person name="Kanematsu S."/>
        </authorList>
    </citation>
    <scope>NUCLEOTIDE SEQUENCE [LARGE SCALE GENOMIC DNA]</scope>
    <source>
        <strain evidence="14">W97</strain>
    </source>
</reference>
<dbReference type="InterPro" id="IPR006785">
    <property type="entry name" value="Pex14_N"/>
</dbReference>
<feature type="region of interest" description="Disordered" evidence="12">
    <location>
        <begin position="43"/>
        <end position="91"/>
    </location>
</feature>
<comment type="function">
    <text evidence="10">Component of the PEX13-PEX14 docking complex, a translocon channel that specifically mediates the import of peroxisomal cargo proteins bound to PEX5 receptor. The PEX13-PEX14 docking complex forms a large import pore which can be opened to a diameter of about 9 nm. Mechanistically, PEX5 receptor along with cargo proteins associates with the PEX14 subunit of the PEX13-PEX14 docking complex in the cytosol, leading to the insertion of the receptor into the organelle membrane with the concomitant translocation of the cargo into the peroxisome matrix.</text>
</comment>
<comment type="similarity">
    <text evidence="1 10">Belongs to the peroxin-14 family.</text>
</comment>
<dbReference type="AlphaFoldDB" id="A0A1W2TG16"/>
<feature type="compositionally biased region" description="Low complexity" evidence="12">
    <location>
        <begin position="353"/>
        <end position="373"/>
    </location>
</feature>
<dbReference type="GO" id="GO:1990429">
    <property type="term" value="C:peroxisomal importomer complex"/>
    <property type="evidence" value="ECO:0007669"/>
    <property type="project" value="TreeGrafter"/>
</dbReference>
<evidence type="ECO:0000256" key="5">
    <source>
        <dbReference type="ARBA" id="ARBA00023136"/>
    </source>
</evidence>
<dbReference type="Gene3D" id="1.10.10.10">
    <property type="entry name" value="Winged helix-like DNA-binding domain superfamily/Winged helix DNA-binding domain"/>
    <property type="match status" value="1"/>
</dbReference>
<dbReference type="EMBL" id="DF977470">
    <property type="protein sequence ID" value="GAP87016.1"/>
    <property type="molecule type" value="Genomic_DNA"/>
</dbReference>
<evidence type="ECO:0000256" key="7">
    <source>
        <dbReference type="ARBA" id="ARBA00029502"/>
    </source>
</evidence>
<name>A0A1W2TG16_ROSNE</name>
<evidence type="ECO:0000256" key="10">
    <source>
        <dbReference type="RuleBase" id="RU367032"/>
    </source>
</evidence>
<evidence type="ECO:0000259" key="13">
    <source>
        <dbReference type="Pfam" id="PF04695"/>
    </source>
</evidence>
<feature type="coiled-coil region" evidence="11">
    <location>
        <begin position="172"/>
        <end position="239"/>
    </location>
</feature>
<evidence type="ECO:0000256" key="3">
    <source>
        <dbReference type="ARBA" id="ARBA00022927"/>
    </source>
</evidence>
<feature type="domain" description="Peroxisome membrane anchor protein Pex14p N-terminal" evidence="13">
    <location>
        <begin position="4"/>
        <end position="48"/>
    </location>
</feature>
<dbReference type="STRING" id="77044.A0A1W2TG16"/>
<feature type="compositionally biased region" description="Polar residues" evidence="12">
    <location>
        <begin position="258"/>
        <end position="310"/>
    </location>
</feature>
<keyword evidence="11" id="KW-0175">Coiled coil</keyword>
<protein>
    <recommendedName>
        <fullName evidence="7 10">Peroxisomal membrane protein PEX14</fullName>
    </recommendedName>
    <alternativeName>
        <fullName evidence="8 10">Peroxin-14</fullName>
    </alternativeName>
</protein>
<keyword evidence="2 10" id="KW-0813">Transport</keyword>
<evidence type="ECO:0000256" key="1">
    <source>
        <dbReference type="ARBA" id="ARBA00005443"/>
    </source>
</evidence>
<evidence type="ECO:0000313" key="14">
    <source>
        <dbReference type="EMBL" id="GAP87016.1"/>
    </source>
</evidence>
<evidence type="ECO:0000256" key="8">
    <source>
        <dbReference type="ARBA" id="ARBA00029691"/>
    </source>
</evidence>
<evidence type="ECO:0000256" key="2">
    <source>
        <dbReference type="ARBA" id="ARBA00022448"/>
    </source>
</evidence>
<accession>A0A1W2TG16</accession>
<feature type="region of interest" description="Disordered" evidence="12">
    <location>
        <begin position="241"/>
        <end position="373"/>
    </location>
</feature>
<evidence type="ECO:0000256" key="11">
    <source>
        <dbReference type="SAM" id="Coils"/>
    </source>
</evidence>
<organism evidence="14">
    <name type="scientific">Rosellinia necatrix</name>
    <name type="common">White root-rot fungus</name>
    <dbReference type="NCBI Taxonomy" id="77044"/>
    <lineage>
        <taxon>Eukaryota</taxon>
        <taxon>Fungi</taxon>
        <taxon>Dikarya</taxon>
        <taxon>Ascomycota</taxon>
        <taxon>Pezizomycotina</taxon>
        <taxon>Sordariomycetes</taxon>
        <taxon>Xylariomycetidae</taxon>
        <taxon>Xylariales</taxon>
        <taxon>Xylariaceae</taxon>
        <taxon>Rosellinia</taxon>
    </lineage>
</organism>
<evidence type="ECO:0000313" key="15">
    <source>
        <dbReference type="Proteomes" id="UP000054516"/>
    </source>
</evidence>
<sequence length="373" mass="39628">MAIREDIVSSAVSFLQDPNVATSPVENKLSFLRSKNLTQEEIDAAFARAGSPPPPAAAAAPAPSAPVQQQPYYPQHAQPPPYGWQEPPPEPPKRDWRDWFIMATVVGGVGYGLYFISKRYLYPLVAPPTPEKLDQDKTTVDEQFEKAFATLEQLSKDTETLKESEAARTAKLDKALEDLEAFVRESKSASRRQEDETERLREDIKTINATIPRSMATNKEFTEDKLKEISNEIKSLRSLISQRMSTPAPSPAAGPAATYNSGASAHLRTPSTNAASVSPVATPSTEVKENGSLNGNGTGSAQDENKTSTPTPAPSKQDYISSLGGRSSPFGSGAPAVKASIPAWQMAATTPKASDSAAGSSSSAGAAGSSSST</sequence>
<dbReference type="Proteomes" id="UP000054516">
    <property type="component" value="Unassembled WGS sequence"/>
</dbReference>
<keyword evidence="5 10" id="KW-0472">Membrane</keyword>
<evidence type="ECO:0000256" key="9">
    <source>
        <dbReference type="ARBA" id="ARBA00046271"/>
    </source>
</evidence>
<evidence type="ECO:0000256" key="4">
    <source>
        <dbReference type="ARBA" id="ARBA00023010"/>
    </source>
</evidence>
<evidence type="ECO:0000256" key="12">
    <source>
        <dbReference type="SAM" id="MobiDB-lite"/>
    </source>
</evidence>
<dbReference type="GO" id="GO:0005778">
    <property type="term" value="C:peroxisomal membrane"/>
    <property type="evidence" value="ECO:0007669"/>
    <property type="project" value="UniProtKB-SubCell"/>
</dbReference>
<dbReference type="Pfam" id="PF04695">
    <property type="entry name" value="Pex14_N"/>
    <property type="match status" value="1"/>
</dbReference>
<keyword evidence="6 10" id="KW-0576">Peroxisome</keyword>
<dbReference type="OMA" id="YNQWQPP"/>
<dbReference type="PANTHER" id="PTHR23058:SF0">
    <property type="entry name" value="PEROXISOMAL MEMBRANE PROTEIN PEX14"/>
    <property type="match status" value="1"/>
</dbReference>
<gene>
    <name evidence="14" type="ORF">SAMD00023353_2501390</name>
</gene>
<feature type="compositionally biased region" description="Pro residues" evidence="12">
    <location>
        <begin position="77"/>
        <end position="90"/>
    </location>
</feature>